<evidence type="ECO:0000313" key="2">
    <source>
        <dbReference type="EMBL" id="KAJ1105230.1"/>
    </source>
</evidence>
<feature type="region of interest" description="Disordered" evidence="1">
    <location>
        <begin position="1"/>
        <end position="139"/>
    </location>
</feature>
<proteinExistence type="predicted"/>
<accession>A0AAV7MY05</accession>
<feature type="compositionally biased region" description="Low complexity" evidence="1">
    <location>
        <begin position="101"/>
        <end position="113"/>
    </location>
</feature>
<dbReference type="AlphaFoldDB" id="A0AAV7MY05"/>
<sequence>MPRSSKPGAALRWAPRGPDPQSTGTPGPGPERGAGEPAADQSTRARLPHGQGPLPPEVRDPQVVPAQGPMPRRAALGTATRTGAAPSHLSRPAPRPIMQGAVDSASVASRSRAPGCRVNSFRGQWPSEPQHQRKCREGRQGLPAVVFVRHPFSSG</sequence>
<dbReference type="Proteomes" id="UP001066276">
    <property type="component" value="Chromosome 9"/>
</dbReference>
<name>A0AAV7MY05_PLEWA</name>
<evidence type="ECO:0000256" key="1">
    <source>
        <dbReference type="SAM" id="MobiDB-lite"/>
    </source>
</evidence>
<evidence type="ECO:0000313" key="3">
    <source>
        <dbReference type="Proteomes" id="UP001066276"/>
    </source>
</evidence>
<comment type="caution">
    <text evidence="2">The sequence shown here is derived from an EMBL/GenBank/DDBJ whole genome shotgun (WGS) entry which is preliminary data.</text>
</comment>
<organism evidence="2 3">
    <name type="scientific">Pleurodeles waltl</name>
    <name type="common">Iberian ribbed newt</name>
    <dbReference type="NCBI Taxonomy" id="8319"/>
    <lineage>
        <taxon>Eukaryota</taxon>
        <taxon>Metazoa</taxon>
        <taxon>Chordata</taxon>
        <taxon>Craniata</taxon>
        <taxon>Vertebrata</taxon>
        <taxon>Euteleostomi</taxon>
        <taxon>Amphibia</taxon>
        <taxon>Batrachia</taxon>
        <taxon>Caudata</taxon>
        <taxon>Salamandroidea</taxon>
        <taxon>Salamandridae</taxon>
        <taxon>Pleurodelinae</taxon>
        <taxon>Pleurodeles</taxon>
    </lineage>
</organism>
<keyword evidence="3" id="KW-1185">Reference proteome</keyword>
<feature type="compositionally biased region" description="Low complexity" evidence="1">
    <location>
        <begin position="72"/>
        <end position="85"/>
    </location>
</feature>
<gene>
    <name evidence="2" type="ORF">NDU88_002638</name>
</gene>
<protein>
    <submittedName>
        <fullName evidence="2">Uncharacterized protein</fullName>
    </submittedName>
</protein>
<reference evidence="2" key="1">
    <citation type="journal article" date="2022" name="bioRxiv">
        <title>Sequencing and chromosome-scale assembly of the giantPleurodeles waltlgenome.</title>
        <authorList>
            <person name="Brown T."/>
            <person name="Elewa A."/>
            <person name="Iarovenko S."/>
            <person name="Subramanian E."/>
            <person name="Araus A.J."/>
            <person name="Petzold A."/>
            <person name="Susuki M."/>
            <person name="Suzuki K.-i.T."/>
            <person name="Hayashi T."/>
            <person name="Toyoda A."/>
            <person name="Oliveira C."/>
            <person name="Osipova E."/>
            <person name="Leigh N.D."/>
            <person name="Simon A."/>
            <person name="Yun M.H."/>
        </authorList>
    </citation>
    <scope>NUCLEOTIDE SEQUENCE</scope>
    <source>
        <strain evidence="2">20211129_DDA</strain>
        <tissue evidence="2">Liver</tissue>
    </source>
</reference>
<dbReference type="EMBL" id="JANPWB010000013">
    <property type="protein sequence ID" value="KAJ1105230.1"/>
    <property type="molecule type" value="Genomic_DNA"/>
</dbReference>